<keyword evidence="3" id="KW-1185">Reference proteome</keyword>
<evidence type="ECO:0000313" key="3">
    <source>
        <dbReference type="Proteomes" id="UP000479710"/>
    </source>
</evidence>
<evidence type="ECO:0000313" key="2">
    <source>
        <dbReference type="EMBL" id="KAF0905225.1"/>
    </source>
</evidence>
<proteinExistence type="predicted"/>
<accession>A0A6G1CX92</accession>
<protein>
    <submittedName>
        <fullName evidence="2">Uncharacterized protein</fullName>
    </submittedName>
</protein>
<evidence type="ECO:0000256" key="1">
    <source>
        <dbReference type="SAM" id="MobiDB-lite"/>
    </source>
</evidence>
<dbReference type="Proteomes" id="UP000479710">
    <property type="component" value="Unassembled WGS sequence"/>
</dbReference>
<dbReference type="EMBL" id="SPHZ02000007">
    <property type="protein sequence ID" value="KAF0905225.1"/>
    <property type="molecule type" value="Genomic_DNA"/>
</dbReference>
<gene>
    <name evidence="2" type="ORF">E2562_003832</name>
</gene>
<feature type="region of interest" description="Disordered" evidence="1">
    <location>
        <begin position="111"/>
        <end position="135"/>
    </location>
</feature>
<sequence>MDGTGRWQGRGTGRWVAGGVESHRVVSTGGKSGATAVVGHGQGKALAKPSGGKHRYGGDGRGTVGLAWLGLLGRCVGLGGSLGPVGVVGRDTSGLACAARSPARHFAEQLAGGRDSERQAHGGGVGHGPTQSARERKGWAVAAWLGLWPAWPG</sequence>
<name>A0A6G1CX92_9ORYZ</name>
<organism evidence="2 3">
    <name type="scientific">Oryza meyeriana var. granulata</name>
    <dbReference type="NCBI Taxonomy" id="110450"/>
    <lineage>
        <taxon>Eukaryota</taxon>
        <taxon>Viridiplantae</taxon>
        <taxon>Streptophyta</taxon>
        <taxon>Embryophyta</taxon>
        <taxon>Tracheophyta</taxon>
        <taxon>Spermatophyta</taxon>
        <taxon>Magnoliopsida</taxon>
        <taxon>Liliopsida</taxon>
        <taxon>Poales</taxon>
        <taxon>Poaceae</taxon>
        <taxon>BOP clade</taxon>
        <taxon>Oryzoideae</taxon>
        <taxon>Oryzeae</taxon>
        <taxon>Oryzinae</taxon>
        <taxon>Oryza</taxon>
        <taxon>Oryza meyeriana</taxon>
    </lineage>
</organism>
<comment type="caution">
    <text evidence="2">The sequence shown here is derived from an EMBL/GenBank/DDBJ whole genome shotgun (WGS) entry which is preliminary data.</text>
</comment>
<reference evidence="2 3" key="1">
    <citation type="submission" date="2019-11" db="EMBL/GenBank/DDBJ databases">
        <title>Whole genome sequence of Oryza granulata.</title>
        <authorList>
            <person name="Li W."/>
        </authorList>
    </citation>
    <scope>NUCLEOTIDE SEQUENCE [LARGE SCALE GENOMIC DNA]</scope>
    <source>
        <strain evidence="3">cv. Menghai</strain>
        <tissue evidence="2">Leaf</tissue>
    </source>
</reference>
<dbReference type="AlphaFoldDB" id="A0A6G1CX92"/>